<name>A0A7J7X556_RHIFE</name>
<feature type="compositionally biased region" description="Basic and acidic residues" evidence="1">
    <location>
        <begin position="1"/>
        <end position="10"/>
    </location>
</feature>
<dbReference type="AlphaFoldDB" id="A0A7J7X556"/>
<proteinExistence type="predicted"/>
<accession>A0A7J7X556</accession>
<sequence>MVAHGHRDQSLLRGRVPSHSPPDSILSPAYQAAHPRALALAVTLFSRGVPSQRPLRLKPGRPWFSITPRSALFRVPFTLWKGRPTFSTRFAGADRVGHRALVRLDERHLGSGRGRRAAGSGGASLPLRARFLLRPAGHAVREIQVGPGGGARDWGTGERGGSQSRGLVLFKPRHSGAFQVGTALGWCNRLRKNQVKTSRSKARGHDRPRIHCSFCPGFCKTGN</sequence>
<evidence type="ECO:0000313" key="3">
    <source>
        <dbReference type="Proteomes" id="UP000585614"/>
    </source>
</evidence>
<protein>
    <submittedName>
        <fullName evidence="2">Uncharacterized protein</fullName>
    </submittedName>
</protein>
<feature type="region of interest" description="Disordered" evidence="1">
    <location>
        <begin position="1"/>
        <end position="27"/>
    </location>
</feature>
<evidence type="ECO:0000256" key="1">
    <source>
        <dbReference type="SAM" id="MobiDB-lite"/>
    </source>
</evidence>
<gene>
    <name evidence="2" type="ORF">mRhiFer1_010205</name>
</gene>
<comment type="caution">
    <text evidence="2">The sequence shown here is derived from an EMBL/GenBank/DDBJ whole genome shotgun (WGS) entry which is preliminary data.</text>
</comment>
<dbReference type="Proteomes" id="UP000585614">
    <property type="component" value="Unassembled WGS sequence"/>
</dbReference>
<dbReference type="EMBL" id="JACAGC010000009">
    <property type="protein sequence ID" value="KAF6344827.1"/>
    <property type="molecule type" value="Genomic_DNA"/>
</dbReference>
<reference evidence="2 3" key="1">
    <citation type="journal article" date="2020" name="Nature">
        <title>Six reference-quality genomes reveal evolution of bat adaptations.</title>
        <authorList>
            <person name="Jebb D."/>
            <person name="Huang Z."/>
            <person name="Pippel M."/>
            <person name="Hughes G.M."/>
            <person name="Lavrichenko K."/>
            <person name="Devanna P."/>
            <person name="Winkler S."/>
            <person name="Jermiin L.S."/>
            <person name="Skirmuntt E.C."/>
            <person name="Katzourakis A."/>
            <person name="Burkitt-Gray L."/>
            <person name="Ray D.A."/>
            <person name="Sullivan K.A.M."/>
            <person name="Roscito J.G."/>
            <person name="Kirilenko B.M."/>
            <person name="Davalos L.M."/>
            <person name="Corthals A.P."/>
            <person name="Power M.L."/>
            <person name="Jones G."/>
            <person name="Ransome R.D."/>
            <person name="Dechmann D.K.N."/>
            <person name="Locatelli A.G."/>
            <person name="Puechmaille S.J."/>
            <person name="Fedrigo O."/>
            <person name="Jarvis E.D."/>
            <person name="Hiller M."/>
            <person name="Vernes S.C."/>
            <person name="Myers E.W."/>
            <person name="Teeling E.C."/>
        </authorList>
    </citation>
    <scope>NUCLEOTIDE SEQUENCE [LARGE SCALE GENOMIC DNA]</scope>
    <source>
        <strain evidence="2">MRhiFer1</strain>
        <tissue evidence="2">Lung</tissue>
    </source>
</reference>
<organism evidence="2 3">
    <name type="scientific">Rhinolophus ferrumequinum</name>
    <name type="common">Greater horseshoe bat</name>
    <dbReference type="NCBI Taxonomy" id="59479"/>
    <lineage>
        <taxon>Eukaryota</taxon>
        <taxon>Metazoa</taxon>
        <taxon>Chordata</taxon>
        <taxon>Craniata</taxon>
        <taxon>Vertebrata</taxon>
        <taxon>Euteleostomi</taxon>
        <taxon>Mammalia</taxon>
        <taxon>Eutheria</taxon>
        <taxon>Laurasiatheria</taxon>
        <taxon>Chiroptera</taxon>
        <taxon>Yinpterochiroptera</taxon>
        <taxon>Rhinolophoidea</taxon>
        <taxon>Rhinolophidae</taxon>
        <taxon>Rhinolophinae</taxon>
        <taxon>Rhinolophus</taxon>
    </lineage>
</organism>
<evidence type="ECO:0000313" key="2">
    <source>
        <dbReference type="EMBL" id="KAF6344827.1"/>
    </source>
</evidence>